<dbReference type="InterPro" id="IPR050245">
    <property type="entry name" value="PrsA_foldase"/>
</dbReference>
<dbReference type="InterPro" id="IPR046357">
    <property type="entry name" value="PPIase_dom_sf"/>
</dbReference>
<dbReference type="SUPFAM" id="SSF54534">
    <property type="entry name" value="FKBP-like"/>
    <property type="match status" value="1"/>
</dbReference>
<dbReference type="EC" id="5.2.1.8" evidence="3"/>
<evidence type="ECO:0000256" key="3">
    <source>
        <dbReference type="ARBA" id="ARBA00013194"/>
    </source>
</evidence>
<dbReference type="Proteomes" id="UP000638188">
    <property type="component" value="Unassembled WGS sequence"/>
</dbReference>
<dbReference type="RefSeq" id="WP_150278650.1">
    <property type="nucleotide sequence ID" value="NZ_BMFF01000003.1"/>
</dbReference>
<evidence type="ECO:0000256" key="5">
    <source>
        <dbReference type="PROSITE-ProRule" id="PRU00278"/>
    </source>
</evidence>
<dbReference type="PROSITE" id="PS01096">
    <property type="entry name" value="PPIC_PPIASE_1"/>
    <property type="match status" value="1"/>
</dbReference>
<dbReference type="PANTHER" id="PTHR47245">
    <property type="entry name" value="PEPTIDYLPROLYL ISOMERASE"/>
    <property type="match status" value="1"/>
</dbReference>
<gene>
    <name evidence="7" type="ORF">GCM10007418_16940</name>
</gene>
<dbReference type="PANTHER" id="PTHR47245:SF2">
    <property type="entry name" value="PEPTIDYL-PROLYL CIS-TRANS ISOMERASE HP_0175-RELATED"/>
    <property type="match status" value="1"/>
</dbReference>
<comment type="catalytic activity">
    <reaction evidence="1">
        <text>[protein]-peptidylproline (omega=180) = [protein]-peptidylproline (omega=0)</text>
        <dbReference type="Rhea" id="RHEA:16237"/>
        <dbReference type="Rhea" id="RHEA-COMP:10747"/>
        <dbReference type="Rhea" id="RHEA-COMP:10748"/>
        <dbReference type="ChEBI" id="CHEBI:83833"/>
        <dbReference type="ChEBI" id="CHEBI:83834"/>
        <dbReference type="EC" id="5.2.1.8"/>
    </reaction>
</comment>
<organism evidence="7 8">
    <name type="scientific">Halopseudomonas salina</name>
    <dbReference type="NCBI Taxonomy" id="1323744"/>
    <lineage>
        <taxon>Bacteria</taxon>
        <taxon>Pseudomonadati</taxon>
        <taxon>Pseudomonadota</taxon>
        <taxon>Gammaproteobacteria</taxon>
        <taxon>Pseudomonadales</taxon>
        <taxon>Pseudomonadaceae</taxon>
        <taxon>Halopseudomonas</taxon>
    </lineage>
</organism>
<keyword evidence="4 5" id="KW-0697">Rotamase</keyword>
<comment type="similarity">
    <text evidence="2">Belongs to the PpiC/parvulin rotamase family.</text>
</comment>
<evidence type="ECO:0000256" key="1">
    <source>
        <dbReference type="ARBA" id="ARBA00000971"/>
    </source>
</evidence>
<feature type="domain" description="PpiC" evidence="6">
    <location>
        <begin position="115"/>
        <end position="216"/>
    </location>
</feature>
<evidence type="ECO:0000259" key="6">
    <source>
        <dbReference type="PROSITE" id="PS50198"/>
    </source>
</evidence>
<evidence type="ECO:0000313" key="7">
    <source>
        <dbReference type="EMBL" id="GGC98214.1"/>
    </source>
</evidence>
<reference evidence="8" key="1">
    <citation type="journal article" date="2019" name="Int. J. Syst. Evol. Microbiol.">
        <title>The Global Catalogue of Microorganisms (GCM) 10K type strain sequencing project: providing services to taxonomists for standard genome sequencing and annotation.</title>
        <authorList>
            <consortium name="The Broad Institute Genomics Platform"/>
            <consortium name="The Broad Institute Genome Sequencing Center for Infectious Disease"/>
            <person name="Wu L."/>
            <person name="Ma J."/>
        </authorList>
    </citation>
    <scope>NUCLEOTIDE SEQUENCE [LARGE SCALE GENOMIC DNA]</scope>
    <source>
        <strain evidence="8">CGMCC 1.12482</strain>
    </source>
</reference>
<dbReference type="PROSITE" id="PS50198">
    <property type="entry name" value="PPIC_PPIASE_2"/>
    <property type="match status" value="1"/>
</dbReference>
<evidence type="ECO:0000313" key="8">
    <source>
        <dbReference type="Proteomes" id="UP000638188"/>
    </source>
</evidence>
<sequence length="272" mass="30075">MNADSIIASSTRQEWPRVSINGVPLDPQDIALEMQYHPADTREEAVFMAAQALVIRELLEQRAAFLGVEVLKQADETDEEALIRGLLEREVQVPAIDEQALEQFYQSNLERFSSAPLVAARHILLAVAPDDVAGRSRTREQAVALIGQLQDNTARFAALATEYSDCPSRQQGGALGQLSSGQTVAEFERQLLRLDEGLANQPLESRYGFHIVLVDQRIDGKQLPFELVRDSIEGELGERVWQKAVVQYIEMLIGEAGIEGIVMRGAASPLLQ</sequence>
<dbReference type="InterPro" id="IPR023058">
    <property type="entry name" value="PPIase_PpiC_CS"/>
</dbReference>
<dbReference type="GO" id="GO:0016853">
    <property type="term" value="F:isomerase activity"/>
    <property type="evidence" value="ECO:0007669"/>
    <property type="project" value="UniProtKB-KW"/>
</dbReference>
<protein>
    <recommendedName>
        <fullName evidence="3">peptidylprolyl isomerase</fullName>
        <ecNumber evidence="3">5.2.1.8</ecNumber>
    </recommendedName>
</protein>
<accession>A0ABQ1PJQ2</accession>
<dbReference type="EMBL" id="BMFF01000003">
    <property type="protein sequence ID" value="GGC98214.1"/>
    <property type="molecule type" value="Genomic_DNA"/>
</dbReference>
<dbReference type="Gene3D" id="3.10.50.40">
    <property type="match status" value="1"/>
</dbReference>
<evidence type="ECO:0000256" key="2">
    <source>
        <dbReference type="ARBA" id="ARBA00007656"/>
    </source>
</evidence>
<proteinExistence type="inferred from homology"/>
<comment type="caution">
    <text evidence="7">The sequence shown here is derived from an EMBL/GenBank/DDBJ whole genome shotgun (WGS) entry which is preliminary data.</text>
</comment>
<name>A0ABQ1PJQ2_9GAMM</name>
<dbReference type="InterPro" id="IPR000297">
    <property type="entry name" value="PPIase_PpiC"/>
</dbReference>
<keyword evidence="5 7" id="KW-0413">Isomerase</keyword>
<dbReference type="Pfam" id="PF00639">
    <property type="entry name" value="Rotamase"/>
    <property type="match status" value="1"/>
</dbReference>
<evidence type="ECO:0000256" key="4">
    <source>
        <dbReference type="ARBA" id="ARBA00023110"/>
    </source>
</evidence>
<keyword evidence="8" id="KW-1185">Reference proteome</keyword>